<reference evidence="1" key="1">
    <citation type="submission" date="2020-02" db="EMBL/GenBank/DDBJ databases">
        <authorList>
            <person name="Meier V. D."/>
        </authorList>
    </citation>
    <scope>NUCLEOTIDE SEQUENCE</scope>
    <source>
        <strain evidence="1">AVDCRST_MAG64</strain>
    </source>
</reference>
<feature type="non-terminal residue" evidence="1">
    <location>
        <position position="38"/>
    </location>
</feature>
<organism evidence="1">
    <name type="scientific">uncultured Phycisphaerae bacterium</name>
    <dbReference type="NCBI Taxonomy" id="904963"/>
    <lineage>
        <taxon>Bacteria</taxon>
        <taxon>Pseudomonadati</taxon>
        <taxon>Planctomycetota</taxon>
        <taxon>Phycisphaerae</taxon>
        <taxon>environmental samples</taxon>
    </lineage>
</organism>
<dbReference type="EMBL" id="CADCUQ010000117">
    <property type="protein sequence ID" value="CAA9378132.1"/>
    <property type="molecule type" value="Genomic_DNA"/>
</dbReference>
<protein>
    <submittedName>
        <fullName evidence="1">Uncharacterized protein</fullName>
    </submittedName>
</protein>
<dbReference type="AlphaFoldDB" id="A0A6J4N7H7"/>
<sequence>MQRRIFRVGGMPFVAARDGGFFETHGTLAALIEKHRPG</sequence>
<accession>A0A6J4N7H7</accession>
<proteinExistence type="predicted"/>
<gene>
    <name evidence="1" type="ORF">AVDCRST_MAG64-427</name>
</gene>
<name>A0A6J4N7H7_9BACT</name>
<evidence type="ECO:0000313" key="1">
    <source>
        <dbReference type="EMBL" id="CAA9378132.1"/>
    </source>
</evidence>